<feature type="non-terminal residue" evidence="2">
    <location>
        <position position="1"/>
    </location>
</feature>
<dbReference type="EMBL" id="CAMXCT030002742">
    <property type="protein sequence ID" value="CAL4787446.1"/>
    <property type="molecule type" value="Genomic_DNA"/>
</dbReference>
<comment type="caution">
    <text evidence="2">The sequence shown here is derived from an EMBL/GenBank/DDBJ whole genome shotgun (WGS) entry which is preliminary data.</text>
</comment>
<reference evidence="2" key="1">
    <citation type="submission" date="2022-10" db="EMBL/GenBank/DDBJ databases">
        <authorList>
            <person name="Chen Y."/>
            <person name="Dougan E. K."/>
            <person name="Chan C."/>
            <person name="Rhodes N."/>
            <person name="Thang M."/>
        </authorList>
    </citation>
    <scope>NUCLEOTIDE SEQUENCE</scope>
</reference>
<dbReference type="InterPro" id="IPR051553">
    <property type="entry name" value="Ran_GTPase-activating"/>
</dbReference>
<sequence>YRDLADELTGGLTALVAGQAGFAGIKRGGRAIFWRSGDSDDEELADAVPAPHSELSEGVQKVYVNDEAFAAIKEGGQVLAWGSRSGGGFISEDVAEQLRSGVKSITHTAEAFAALKETGEVVTWGHPSFGGNCSRVAEQLVDVVSITGAWGSGDGAFAALTANGACVTWGSFGAGGDCREVAEQLRSGVTSISSTASAFAALKDTGAVVTWGDAEKGGRMEVTWGPPTDEEECSDDGCHEDGESEDHGETYSVEDRLSSGVLAVVGSDNVFAALKDTGEVVAWGCAPDGAHLKEDVKRKLSEGAPIKSISAATTTFAALKEDGRVVPWGVIADFGNGFLLDKVEDQLTDVVSVPNMPTENVWGMFAIKKTGEVVPIGTIANPPDHIIEDEFRSGVVDVVGNGNSFALLKRTL</sequence>
<gene>
    <name evidence="2" type="ORF">C1SCF055_LOCUS26277</name>
</gene>
<dbReference type="Proteomes" id="UP001152797">
    <property type="component" value="Unassembled WGS sequence"/>
</dbReference>
<evidence type="ECO:0000313" key="3">
    <source>
        <dbReference type="EMBL" id="CAL4787446.1"/>
    </source>
</evidence>
<proteinExistence type="predicted"/>
<name>A0A9P1CYM0_9DINO</name>
<dbReference type="Gene3D" id="2.130.10.30">
    <property type="entry name" value="Regulator of chromosome condensation 1/beta-lactamase-inhibitor protein II"/>
    <property type="match status" value="2"/>
</dbReference>
<dbReference type="AlphaFoldDB" id="A0A9P1CYM0"/>
<dbReference type="SUPFAM" id="SSF50985">
    <property type="entry name" value="RCC1/BLIP-II"/>
    <property type="match status" value="2"/>
</dbReference>
<dbReference type="PANTHER" id="PTHR45982:SF1">
    <property type="entry name" value="REGULATOR OF CHROMOSOME CONDENSATION"/>
    <property type="match status" value="1"/>
</dbReference>
<evidence type="ECO:0000313" key="2">
    <source>
        <dbReference type="EMBL" id="CAI4000134.1"/>
    </source>
</evidence>
<accession>A0A9P1CYM0</accession>
<dbReference type="EMBL" id="CAMXCT010002742">
    <property type="protein sequence ID" value="CAI4000134.1"/>
    <property type="molecule type" value="Genomic_DNA"/>
</dbReference>
<evidence type="ECO:0000256" key="1">
    <source>
        <dbReference type="SAM" id="MobiDB-lite"/>
    </source>
</evidence>
<feature type="region of interest" description="Disordered" evidence="1">
    <location>
        <begin position="218"/>
        <end position="251"/>
    </location>
</feature>
<reference evidence="3 4" key="2">
    <citation type="submission" date="2024-05" db="EMBL/GenBank/DDBJ databases">
        <authorList>
            <person name="Chen Y."/>
            <person name="Shah S."/>
            <person name="Dougan E. K."/>
            <person name="Thang M."/>
            <person name="Chan C."/>
        </authorList>
    </citation>
    <scope>NUCLEOTIDE SEQUENCE [LARGE SCALE GENOMIC DNA]</scope>
</reference>
<protein>
    <submittedName>
        <fullName evidence="3">Ankyrin repeat domain-containing protein 50</fullName>
    </submittedName>
</protein>
<dbReference type="PANTHER" id="PTHR45982">
    <property type="entry name" value="REGULATOR OF CHROMOSOME CONDENSATION"/>
    <property type="match status" value="1"/>
</dbReference>
<evidence type="ECO:0000313" key="4">
    <source>
        <dbReference type="Proteomes" id="UP001152797"/>
    </source>
</evidence>
<dbReference type="EMBL" id="CAMXCT020002742">
    <property type="protein sequence ID" value="CAL1153509.1"/>
    <property type="molecule type" value="Genomic_DNA"/>
</dbReference>
<organism evidence="2">
    <name type="scientific">Cladocopium goreaui</name>
    <dbReference type="NCBI Taxonomy" id="2562237"/>
    <lineage>
        <taxon>Eukaryota</taxon>
        <taxon>Sar</taxon>
        <taxon>Alveolata</taxon>
        <taxon>Dinophyceae</taxon>
        <taxon>Suessiales</taxon>
        <taxon>Symbiodiniaceae</taxon>
        <taxon>Cladocopium</taxon>
    </lineage>
</organism>
<dbReference type="OrthoDB" id="434339at2759"/>
<dbReference type="InterPro" id="IPR009091">
    <property type="entry name" value="RCC1/BLIP-II"/>
</dbReference>
<keyword evidence="4" id="KW-1185">Reference proteome</keyword>
<feature type="compositionally biased region" description="Basic and acidic residues" evidence="1">
    <location>
        <begin position="236"/>
        <end position="251"/>
    </location>
</feature>